<comment type="subcellular location">
    <subcellularLocation>
        <location evidence="1">Cell membrane</location>
        <topology evidence="1">Multi-pass membrane protein</topology>
    </subcellularLocation>
</comment>
<keyword evidence="7 8" id="KW-0472">Membrane</keyword>
<dbReference type="GO" id="GO:0033214">
    <property type="term" value="P:siderophore-iron import into cell"/>
    <property type="evidence" value="ECO:0007669"/>
    <property type="project" value="TreeGrafter"/>
</dbReference>
<keyword evidence="5 8" id="KW-0812">Transmembrane</keyword>
<dbReference type="AlphaFoldDB" id="A0A4R3KYT8"/>
<evidence type="ECO:0000256" key="1">
    <source>
        <dbReference type="ARBA" id="ARBA00004651"/>
    </source>
</evidence>
<sequence length="349" mass="37976">MINDRDKFSHRSIIFLLLLILIFSVGLFATIGTADVSVLDTFRIIGSKLPILNRHIETSHILDSYKTIIWSIRLPRVLLGVLVGASLSTAGAAFQGMLRNPMADPYVLGISSGAALGASISIVFNLDISILGFSTISLFAFIGGLVSVFVVYNMARIKRKVPVTTLLLSGVAVGQFLTAIMSFLMVIYSKDMNKIIYWTLGSLSGKGWEPVIKLFIPITLSIIVMNFFARDLNIMLTGEESAHSLGVEVEKTKTCILILGTFMTSMVVSISGMIGFVGLIIPHIVRIIVGPDHRILLPSSALMGGIFMIFTDTIARTIVSPMEIPVGIITALFGGPFFIYLLRKSKKSI</sequence>
<keyword evidence="3" id="KW-0813">Transport</keyword>
<name>A0A4R3KYT8_9FIRM</name>
<proteinExistence type="inferred from homology"/>
<comment type="caution">
    <text evidence="9">The sequence shown here is derived from an EMBL/GenBank/DDBJ whole genome shotgun (WGS) entry which is preliminary data.</text>
</comment>
<dbReference type="GO" id="GO:0005886">
    <property type="term" value="C:plasma membrane"/>
    <property type="evidence" value="ECO:0007669"/>
    <property type="project" value="UniProtKB-SubCell"/>
</dbReference>
<feature type="transmembrane region" description="Helical" evidence="8">
    <location>
        <begin position="208"/>
        <end position="229"/>
    </location>
</feature>
<dbReference type="Proteomes" id="UP000294567">
    <property type="component" value="Unassembled WGS sequence"/>
</dbReference>
<dbReference type="GO" id="GO:0022857">
    <property type="term" value="F:transmembrane transporter activity"/>
    <property type="evidence" value="ECO:0007669"/>
    <property type="project" value="InterPro"/>
</dbReference>
<feature type="transmembrane region" description="Helical" evidence="8">
    <location>
        <begin position="322"/>
        <end position="342"/>
    </location>
</feature>
<feature type="transmembrane region" description="Helical" evidence="8">
    <location>
        <begin position="130"/>
        <end position="154"/>
    </location>
</feature>
<evidence type="ECO:0000256" key="6">
    <source>
        <dbReference type="ARBA" id="ARBA00022989"/>
    </source>
</evidence>
<dbReference type="PANTHER" id="PTHR30472:SF25">
    <property type="entry name" value="ABC TRANSPORTER PERMEASE PROTEIN MJ0876-RELATED"/>
    <property type="match status" value="1"/>
</dbReference>
<evidence type="ECO:0000256" key="2">
    <source>
        <dbReference type="ARBA" id="ARBA00007935"/>
    </source>
</evidence>
<evidence type="ECO:0000256" key="7">
    <source>
        <dbReference type="ARBA" id="ARBA00023136"/>
    </source>
</evidence>
<dbReference type="CDD" id="cd06550">
    <property type="entry name" value="TM_ABC_iron-siderophores_like"/>
    <property type="match status" value="1"/>
</dbReference>
<evidence type="ECO:0000256" key="3">
    <source>
        <dbReference type="ARBA" id="ARBA00022448"/>
    </source>
</evidence>
<dbReference type="OrthoDB" id="9792889at2"/>
<dbReference type="FunFam" id="1.10.3470.10:FF:000001">
    <property type="entry name" value="Vitamin B12 ABC transporter permease BtuC"/>
    <property type="match status" value="1"/>
</dbReference>
<comment type="similarity">
    <text evidence="2">Belongs to the binding-protein-dependent transport system permease family. FecCD subfamily.</text>
</comment>
<dbReference type="InterPro" id="IPR037294">
    <property type="entry name" value="ABC_BtuC-like"/>
</dbReference>
<gene>
    <name evidence="9" type="ORF">EDD65_10378</name>
</gene>
<evidence type="ECO:0000256" key="4">
    <source>
        <dbReference type="ARBA" id="ARBA00022475"/>
    </source>
</evidence>
<keyword evidence="6 8" id="KW-1133">Transmembrane helix</keyword>
<evidence type="ECO:0000313" key="9">
    <source>
        <dbReference type="EMBL" id="TCS90771.1"/>
    </source>
</evidence>
<reference evidence="9 10" key="1">
    <citation type="submission" date="2019-03" db="EMBL/GenBank/DDBJ databases">
        <title>Genomic Encyclopedia of Type Strains, Phase IV (KMG-IV): sequencing the most valuable type-strain genomes for metagenomic binning, comparative biology and taxonomic classification.</title>
        <authorList>
            <person name="Goeker M."/>
        </authorList>
    </citation>
    <scope>NUCLEOTIDE SEQUENCE [LARGE SCALE GENOMIC DNA]</scope>
    <source>
        <strain evidence="9 10">DSM 26752</strain>
    </source>
</reference>
<evidence type="ECO:0000313" key="10">
    <source>
        <dbReference type="Proteomes" id="UP000294567"/>
    </source>
</evidence>
<dbReference type="Gene3D" id="1.10.3470.10">
    <property type="entry name" value="ABC transporter involved in vitamin B12 uptake, BtuC"/>
    <property type="match status" value="1"/>
</dbReference>
<dbReference type="PANTHER" id="PTHR30472">
    <property type="entry name" value="FERRIC ENTEROBACTIN TRANSPORT SYSTEM PERMEASE PROTEIN"/>
    <property type="match status" value="1"/>
</dbReference>
<dbReference type="EMBL" id="SMAE01000003">
    <property type="protein sequence ID" value="TCS90771.1"/>
    <property type="molecule type" value="Genomic_DNA"/>
</dbReference>
<keyword evidence="10" id="KW-1185">Reference proteome</keyword>
<dbReference type="RefSeq" id="WP_132026417.1">
    <property type="nucleotide sequence ID" value="NZ_CP068564.1"/>
</dbReference>
<feature type="transmembrane region" description="Helical" evidence="8">
    <location>
        <begin position="12"/>
        <end position="31"/>
    </location>
</feature>
<feature type="transmembrane region" description="Helical" evidence="8">
    <location>
        <begin position="166"/>
        <end position="188"/>
    </location>
</feature>
<dbReference type="InterPro" id="IPR000522">
    <property type="entry name" value="ABC_transptr_permease_BtuC"/>
</dbReference>
<protein>
    <submittedName>
        <fullName evidence="9">Iron complex transport system permease protein</fullName>
    </submittedName>
</protein>
<organism evidence="9 10">
    <name type="scientific">Keratinibaculum paraultunense</name>
    <dbReference type="NCBI Taxonomy" id="1278232"/>
    <lineage>
        <taxon>Bacteria</taxon>
        <taxon>Bacillati</taxon>
        <taxon>Bacillota</taxon>
        <taxon>Tissierellia</taxon>
        <taxon>Tissierellales</taxon>
        <taxon>Tepidimicrobiaceae</taxon>
        <taxon>Keratinibaculum</taxon>
    </lineage>
</organism>
<keyword evidence="4" id="KW-1003">Cell membrane</keyword>
<evidence type="ECO:0000256" key="5">
    <source>
        <dbReference type="ARBA" id="ARBA00022692"/>
    </source>
</evidence>
<feature type="transmembrane region" description="Helical" evidence="8">
    <location>
        <begin position="256"/>
        <end position="289"/>
    </location>
</feature>
<accession>A0A4R3KYT8</accession>
<dbReference type="Pfam" id="PF01032">
    <property type="entry name" value="FecCD"/>
    <property type="match status" value="1"/>
</dbReference>
<evidence type="ECO:0000256" key="8">
    <source>
        <dbReference type="SAM" id="Phobius"/>
    </source>
</evidence>
<dbReference type="SUPFAM" id="SSF81345">
    <property type="entry name" value="ABC transporter involved in vitamin B12 uptake, BtuC"/>
    <property type="match status" value="1"/>
</dbReference>
<feature type="transmembrane region" description="Helical" evidence="8">
    <location>
        <begin position="106"/>
        <end position="124"/>
    </location>
</feature>
<feature type="transmembrane region" description="Helical" evidence="8">
    <location>
        <begin position="74"/>
        <end position="94"/>
    </location>
</feature>